<evidence type="ECO:0000259" key="1">
    <source>
        <dbReference type="Pfam" id="PF12146"/>
    </source>
</evidence>
<dbReference type="AlphaFoldDB" id="A0A833HMQ3"/>
<name>A0A833HMQ3_9FIRM</name>
<dbReference type="InterPro" id="IPR022742">
    <property type="entry name" value="Hydrolase_4"/>
</dbReference>
<keyword evidence="3" id="KW-1185">Reference proteome</keyword>
<dbReference type="Gene3D" id="3.40.50.1820">
    <property type="entry name" value="alpha/beta hydrolase"/>
    <property type="match status" value="1"/>
</dbReference>
<dbReference type="Pfam" id="PF12146">
    <property type="entry name" value="Hydrolase_4"/>
    <property type="match status" value="1"/>
</dbReference>
<dbReference type="SUPFAM" id="SSF53474">
    <property type="entry name" value="alpha/beta-Hydrolases"/>
    <property type="match status" value="1"/>
</dbReference>
<dbReference type="InterPro" id="IPR051044">
    <property type="entry name" value="MAG_DAG_Lipase"/>
</dbReference>
<dbReference type="EMBL" id="WBZB01000039">
    <property type="protein sequence ID" value="KAB3528834.1"/>
    <property type="molecule type" value="Genomic_DNA"/>
</dbReference>
<keyword evidence="2" id="KW-0378">Hydrolase</keyword>
<protein>
    <submittedName>
        <fullName evidence="2">Alpha/beta hydrolase</fullName>
    </submittedName>
</protein>
<proteinExistence type="predicted"/>
<evidence type="ECO:0000313" key="2">
    <source>
        <dbReference type="EMBL" id="KAB3528834.1"/>
    </source>
</evidence>
<accession>A0A833HMQ3</accession>
<dbReference type="GO" id="GO:0016787">
    <property type="term" value="F:hydrolase activity"/>
    <property type="evidence" value="ECO:0007669"/>
    <property type="project" value="UniProtKB-KW"/>
</dbReference>
<dbReference type="Proteomes" id="UP000465601">
    <property type="component" value="Unassembled WGS sequence"/>
</dbReference>
<feature type="domain" description="Serine aminopeptidase S33" evidence="1">
    <location>
        <begin position="29"/>
        <end position="292"/>
    </location>
</feature>
<dbReference type="OrthoDB" id="9806902at2"/>
<dbReference type="RefSeq" id="WP_151866390.1">
    <property type="nucleotide sequence ID" value="NZ_WBZB01000039.1"/>
</dbReference>
<evidence type="ECO:0000313" key="3">
    <source>
        <dbReference type="Proteomes" id="UP000465601"/>
    </source>
</evidence>
<comment type="caution">
    <text evidence="2">The sequence shown here is derived from an EMBL/GenBank/DDBJ whole genome shotgun (WGS) entry which is preliminary data.</text>
</comment>
<gene>
    <name evidence="2" type="ORF">F8153_10945</name>
</gene>
<reference evidence="2 3" key="1">
    <citation type="submission" date="2019-10" db="EMBL/GenBank/DDBJ databases">
        <title>Alkaliphilus serpentinus sp. nov. and Alkaliphilus pronyensis sp. nov., two novel anaerobic alkaliphilic species isolated from the serpentinized-hosted hydrothermal field of the Prony Bay (New Caledonia).</title>
        <authorList>
            <person name="Postec A."/>
        </authorList>
    </citation>
    <scope>NUCLEOTIDE SEQUENCE [LARGE SCALE GENOMIC DNA]</scope>
    <source>
        <strain evidence="2 3">LacT</strain>
    </source>
</reference>
<dbReference type="InterPro" id="IPR029058">
    <property type="entry name" value="AB_hydrolase_fold"/>
</dbReference>
<organism evidence="2 3">
    <name type="scientific">Alkaliphilus serpentinus</name>
    <dbReference type="NCBI Taxonomy" id="1482731"/>
    <lineage>
        <taxon>Bacteria</taxon>
        <taxon>Bacillati</taxon>
        <taxon>Bacillota</taxon>
        <taxon>Clostridia</taxon>
        <taxon>Peptostreptococcales</taxon>
        <taxon>Natronincolaceae</taxon>
        <taxon>Alkaliphilus</taxon>
    </lineage>
</organism>
<dbReference type="PANTHER" id="PTHR11614">
    <property type="entry name" value="PHOSPHOLIPASE-RELATED"/>
    <property type="match status" value="1"/>
</dbReference>
<sequence length="316" mass="35576">MNYRESTYQAYDDKTIHYKIWLPPDEIKLKAVLQIAHGMAEHSGRYEEFATFLTNHGYGVYANDHIGHGKTAESSEELGFLAEEEGWQRVVKDMQQLTSLIKGQHPDTPIFILGHSMGSLLTRTYIQKYGKEVMGVILSGTSGKAGLSGELGLLICKLETIRLGKRGRSKLMDNLMFGGFNQGFEPTRTKFDWLTSDKIEVDKYIYDDFCGGVCTTSFYKDIILGLKEANSADGLKNIPKELPILIFSGEKDPVGKDGKGVTEVYEDYTSGGFDDVSLKLYKDGRHEMLNECNKEEVYRDILGWLDRVLAKSHVNL</sequence>